<sequence length="108" mass="11990">MKGTNLGEFEELILLVIGVLDTNAYGAAIISQLEEQTDRKPSVGAVHSSLNRLVEKGYLKSRTGESTASRRGRRKIYYDLTAAGQNALIKTREMRNYLFSLIPNISAE</sequence>
<proteinExistence type="predicted"/>
<dbReference type="InterPro" id="IPR005149">
    <property type="entry name" value="Tscrpt_reg_PadR_N"/>
</dbReference>
<dbReference type="InterPro" id="IPR036388">
    <property type="entry name" value="WH-like_DNA-bd_sf"/>
</dbReference>
<dbReference type="SUPFAM" id="SSF46785">
    <property type="entry name" value="Winged helix' DNA-binding domain"/>
    <property type="match status" value="1"/>
</dbReference>
<feature type="domain" description="Transcription regulator PadR N-terminal" evidence="1">
    <location>
        <begin position="17"/>
        <end position="88"/>
    </location>
</feature>
<dbReference type="Gene3D" id="1.10.10.10">
    <property type="entry name" value="Winged helix-like DNA-binding domain superfamily/Winged helix DNA-binding domain"/>
    <property type="match status" value="1"/>
</dbReference>
<name>A0A974WM89_9BACT</name>
<protein>
    <submittedName>
        <fullName evidence="2">PadR family transcriptional regulator</fullName>
    </submittedName>
</protein>
<organism evidence="2 3">
    <name type="scientific">Fulvivirga lutea</name>
    <dbReference type="NCBI Taxonomy" id="2810512"/>
    <lineage>
        <taxon>Bacteria</taxon>
        <taxon>Pseudomonadati</taxon>
        <taxon>Bacteroidota</taxon>
        <taxon>Cytophagia</taxon>
        <taxon>Cytophagales</taxon>
        <taxon>Fulvivirgaceae</taxon>
        <taxon>Fulvivirga</taxon>
    </lineage>
</organism>
<keyword evidence="3" id="KW-1185">Reference proteome</keyword>
<dbReference type="EMBL" id="CP070608">
    <property type="protein sequence ID" value="QSE98013.1"/>
    <property type="molecule type" value="Genomic_DNA"/>
</dbReference>
<dbReference type="InterPro" id="IPR036390">
    <property type="entry name" value="WH_DNA-bd_sf"/>
</dbReference>
<evidence type="ECO:0000259" key="1">
    <source>
        <dbReference type="Pfam" id="PF03551"/>
    </source>
</evidence>
<dbReference type="RefSeq" id="WP_205722521.1">
    <property type="nucleotide sequence ID" value="NZ_CP070608.1"/>
</dbReference>
<dbReference type="KEGG" id="fuv:JR347_02730"/>
<dbReference type="AlphaFoldDB" id="A0A974WM89"/>
<gene>
    <name evidence="2" type="ORF">JR347_02730</name>
</gene>
<dbReference type="Proteomes" id="UP000662783">
    <property type="component" value="Chromosome"/>
</dbReference>
<accession>A0A974WM89</accession>
<evidence type="ECO:0000313" key="2">
    <source>
        <dbReference type="EMBL" id="QSE98013.1"/>
    </source>
</evidence>
<evidence type="ECO:0000313" key="3">
    <source>
        <dbReference type="Proteomes" id="UP000662783"/>
    </source>
</evidence>
<dbReference type="Pfam" id="PF03551">
    <property type="entry name" value="PadR"/>
    <property type="match status" value="1"/>
</dbReference>
<reference evidence="2" key="1">
    <citation type="submission" date="2021-02" db="EMBL/GenBank/DDBJ databases">
        <title>Fulvivirga sp. S481 isolated from sea water.</title>
        <authorList>
            <person name="Bae S.S."/>
            <person name="Baek K."/>
        </authorList>
    </citation>
    <scope>NUCLEOTIDE SEQUENCE</scope>
    <source>
        <strain evidence="2">S481</strain>
    </source>
</reference>